<dbReference type="Gene3D" id="1.10.287.730">
    <property type="entry name" value="Helix hairpin bin"/>
    <property type="match status" value="1"/>
</dbReference>
<evidence type="ECO:0000313" key="17">
    <source>
        <dbReference type="Proteomes" id="UP000198816"/>
    </source>
</evidence>
<dbReference type="OrthoDB" id="9810297at2"/>
<dbReference type="PROSITE" id="PS51686">
    <property type="entry name" value="SAM_MT_RSMB_NOP"/>
    <property type="match status" value="1"/>
</dbReference>
<evidence type="ECO:0000256" key="14">
    <source>
        <dbReference type="PROSITE-ProRule" id="PRU01023"/>
    </source>
</evidence>
<dbReference type="SUPFAM" id="SSF53335">
    <property type="entry name" value="S-adenosyl-L-methionine-dependent methyltransferases"/>
    <property type="match status" value="1"/>
</dbReference>
<dbReference type="InterPro" id="IPR054728">
    <property type="entry name" value="RsmB-like_ferredoxin"/>
</dbReference>
<dbReference type="GO" id="GO:0003723">
    <property type="term" value="F:RNA binding"/>
    <property type="evidence" value="ECO:0007669"/>
    <property type="project" value="UniProtKB-UniRule"/>
</dbReference>
<feature type="binding site" evidence="14">
    <location>
        <position position="351"/>
    </location>
    <ligand>
        <name>S-adenosyl-L-methionine</name>
        <dbReference type="ChEBI" id="CHEBI:59789"/>
    </ligand>
</feature>
<dbReference type="EMBL" id="FNNZ01000001">
    <property type="protein sequence ID" value="SDW02966.1"/>
    <property type="molecule type" value="Genomic_DNA"/>
</dbReference>
<dbReference type="GO" id="GO:0008649">
    <property type="term" value="F:rRNA methyltransferase activity"/>
    <property type="evidence" value="ECO:0007669"/>
    <property type="project" value="InterPro"/>
</dbReference>
<dbReference type="InterPro" id="IPR029063">
    <property type="entry name" value="SAM-dependent_MTases_sf"/>
</dbReference>
<dbReference type="InterPro" id="IPR023267">
    <property type="entry name" value="RCMT"/>
</dbReference>
<keyword evidence="7 14" id="KW-0489">Methyltransferase</keyword>
<evidence type="ECO:0000256" key="7">
    <source>
        <dbReference type="ARBA" id="ARBA00022603"/>
    </source>
</evidence>
<dbReference type="RefSeq" id="WP_093027145.1">
    <property type="nucleotide sequence ID" value="NZ_FNNZ01000001.1"/>
</dbReference>
<keyword evidence="10 14" id="KW-0694">RNA-binding</keyword>
<evidence type="ECO:0000256" key="4">
    <source>
        <dbReference type="ARBA" id="ARBA00012140"/>
    </source>
</evidence>
<feature type="active site" description="Nucleophile" evidence="14">
    <location>
        <position position="404"/>
    </location>
</feature>
<dbReference type="NCBIfam" id="TIGR00563">
    <property type="entry name" value="rsmB"/>
    <property type="match status" value="1"/>
</dbReference>
<feature type="binding site" evidence="14">
    <location>
        <position position="306"/>
    </location>
    <ligand>
        <name>S-adenosyl-L-methionine</name>
        <dbReference type="ChEBI" id="CHEBI:59789"/>
    </ligand>
</feature>
<evidence type="ECO:0000256" key="10">
    <source>
        <dbReference type="ARBA" id="ARBA00022884"/>
    </source>
</evidence>
<dbReference type="InterPro" id="IPR001678">
    <property type="entry name" value="MeTrfase_RsmB-F_NOP2_dom"/>
</dbReference>
<evidence type="ECO:0000256" key="2">
    <source>
        <dbReference type="ARBA" id="ARBA00004496"/>
    </source>
</evidence>
<comment type="function">
    <text evidence="1">Specifically methylates the cytosine at position 967 (m5C967) of 16S rRNA.</text>
</comment>
<dbReference type="PANTHER" id="PTHR22807:SF61">
    <property type="entry name" value="NOL1_NOP2_SUN FAMILY PROTEIN _ ANTITERMINATION NUSB DOMAIN-CONTAINING PROTEIN"/>
    <property type="match status" value="1"/>
</dbReference>
<evidence type="ECO:0000256" key="3">
    <source>
        <dbReference type="ARBA" id="ARBA00007494"/>
    </source>
</evidence>
<dbReference type="CDD" id="cd02440">
    <property type="entry name" value="AdoMet_MTases"/>
    <property type="match status" value="1"/>
</dbReference>
<evidence type="ECO:0000256" key="5">
    <source>
        <dbReference type="ARBA" id="ARBA00022490"/>
    </source>
</evidence>
<evidence type="ECO:0000256" key="12">
    <source>
        <dbReference type="ARBA" id="ARBA00031088"/>
    </source>
</evidence>
<name>A0A1H2Q712_THIRO</name>
<dbReference type="GO" id="GO:0006355">
    <property type="term" value="P:regulation of DNA-templated transcription"/>
    <property type="evidence" value="ECO:0007669"/>
    <property type="project" value="InterPro"/>
</dbReference>
<dbReference type="InterPro" id="IPR018314">
    <property type="entry name" value="RsmB/NOL1/NOP2-like_CS"/>
</dbReference>
<dbReference type="Gene3D" id="3.30.70.1170">
    <property type="entry name" value="Sun protein, domain 3"/>
    <property type="match status" value="1"/>
</dbReference>
<dbReference type="EC" id="2.1.1.176" evidence="4"/>
<dbReference type="InterPro" id="IPR004573">
    <property type="entry name" value="rRNA_ssu_MeTfrase_B"/>
</dbReference>
<dbReference type="InterPro" id="IPR049560">
    <property type="entry name" value="MeTrfase_RsmB-F_NOP2_cat"/>
</dbReference>
<dbReference type="InterPro" id="IPR035926">
    <property type="entry name" value="NusB-like_sf"/>
</dbReference>
<keyword evidence="6" id="KW-0698">rRNA processing</keyword>
<evidence type="ECO:0000256" key="11">
    <source>
        <dbReference type="ARBA" id="ARBA00030399"/>
    </source>
</evidence>
<feature type="binding site" evidence="14">
    <location>
        <position position="332"/>
    </location>
    <ligand>
        <name>S-adenosyl-L-methionine</name>
        <dbReference type="ChEBI" id="CHEBI:59789"/>
    </ligand>
</feature>
<evidence type="ECO:0000256" key="13">
    <source>
        <dbReference type="ARBA" id="ARBA00047283"/>
    </source>
</evidence>
<evidence type="ECO:0000259" key="15">
    <source>
        <dbReference type="PROSITE" id="PS51686"/>
    </source>
</evidence>
<dbReference type="Pfam" id="PF22458">
    <property type="entry name" value="RsmF-B_ferredox"/>
    <property type="match status" value="1"/>
</dbReference>
<dbReference type="Proteomes" id="UP000198816">
    <property type="component" value="Unassembled WGS sequence"/>
</dbReference>
<organism evidence="16 17">
    <name type="scientific">Thiocapsa roseopersicina</name>
    <dbReference type="NCBI Taxonomy" id="1058"/>
    <lineage>
        <taxon>Bacteria</taxon>
        <taxon>Pseudomonadati</taxon>
        <taxon>Pseudomonadota</taxon>
        <taxon>Gammaproteobacteria</taxon>
        <taxon>Chromatiales</taxon>
        <taxon>Chromatiaceae</taxon>
        <taxon>Thiocapsa</taxon>
    </lineage>
</organism>
<keyword evidence="9 14" id="KW-0949">S-adenosyl-L-methionine</keyword>
<dbReference type="Gene3D" id="3.40.50.150">
    <property type="entry name" value="Vaccinia Virus protein VP39"/>
    <property type="match status" value="1"/>
</dbReference>
<evidence type="ECO:0000256" key="8">
    <source>
        <dbReference type="ARBA" id="ARBA00022679"/>
    </source>
</evidence>
<reference evidence="17" key="1">
    <citation type="submission" date="2016-10" db="EMBL/GenBank/DDBJ databases">
        <authorList>
            <person name="Varghese N."/>
            <person name="Submissions S."/>
        </authorList>
    </citation>
    <scope>NUCLEOTIDE SEQUENCE [LARGE SCALE GENOMIC DNA]</scope>
    <source>
        <strain evidence="17">DSM 217</strain>
    </source>
</reference>
<accession>A0A1H2Q712</accession>
<keyword evidence="5" id="KW-0963">Cytoplasm</keyword>
<dbReference type="Pfam" id="PF01029">
    <property type="entry name" value="NusB"/>
    <property type="match status" value="1"/>
</dbReference>
<gene>
    <name evidence="16" type="ORF">SAMN05421783_101148</name>
</gene>
<dbReference type="STRING" id="1058.SAMN05421783_101148"/>
<dbReference type="FunFam" id="3.40.50.150:FF:000022">
    <property type="entry name" value="Ribosomal RNA small subunit methyltransferase B"/>
    <property type="match status" value="1"/>
</dbReference>
<evidence type="ECO:0000256" key="9">
    <source>
        <dbReference type="ARBA" id="ARBA00022691"/>
    </source>
</evidence>
<dbReference type="PROSITE" id="PS01153">
    <property type="entry name" value="NOL1_NOP2_SUN"/>
    <property type="match status" value="1"/>
</dbReference>
<dbReference type="SUPFAM" id="SSF48013">
    <property type="entry name" value="NusB-like"/>
    <property type="match status" value="1"/>
</dbReference>
<proteinExistence type="inferred from homology"/>
<dbReference type="PANTHER" id="PTHR22807">
    <property type="entry name" value="NOP2 YEAST -RELATED NOL1/NOP2/FMU SUN DOMAIN-CONTAINING"/>
    <property type="match status" value="1"/>
</dbReference>
<evidence type="ECO:0000256" key="1">
    <source>
        <dbReference type="ARBA" id="ARBA00002724"/>
    </source>
</evidence>
<dbReference type="NCBIfam" id="NF008149">
    <property type="entry name" value="PRK10901.1"/>
    <property type="match status" value="1"/>
</dbReference>
<comment type="catalytic activity">
    <reaction evidence="13">
        <text>cytidine(967) in 16S rRNA + S-adenosyl-L-methionine = 5-methylcytidine(967) in 16S rRNA + S-adenosyl-L-homocysteine + H(+)</text>
        <dbReference type="Rhea" id="RHEA:42748"/>
        <dbReference type="Rhea" id="RHEA-COMP:10219"/>
        <dbReference type="Rhea" id="RHEA-COMP:10220"/>
        <dbReference type="ChEBI" id="CHEBI:15378"/>
        <dbReference type="ChEBI" id="CHEBI:57856"/>
        <dbReference type="ChEBI" id="CHEBI:59789"/>
        <dbReference type="ChEBI" id="CHEBI:74483"/>
        <dbReference type="ChEBI" id="CHEBI:82748"/>
        <dbReference type="EC" id="2.1.1.176"/>
    </reaction>
</comment>
<feature type="domain" description="SAM-dependent MTase RsmB/NOP-type" evidence="15">
    <location>
        <begin position="192"/>
        <end position="462"/>
    </location>
</feature>
<keyword evidence="8 14" id="KW-0808">Transferase</keyword>
<dbReference type="Gene3D" id="1.10.940.10">
    <property type="entry name" value="NusB-like"/>
    <property type="match status" value="1"/>
</dbReference>
<dbReference type="AlphaFoldDB" id="A0A1H2Q712"/>
<dbReference type="PRINTS" id="PR02008">
    <property type="entry name" value="RCMTFAMILY"/>
</dbReference>
<feature type="binding site" evidence="14">
    <location>
        <begin position="282"/>
        <end position="288"/>
    </location>
    <ligand>
        <name>S-adenosyl-L-methionine</name>
        <dbReference type="ChEBI" id="CHEBI:59789"/>
    </ligand>
</feature>
<sequence>MPVRWTAFGLAERRPQAPAGPAGPARHPVGAESRAAAALALFGVRGRGQSLTRVLENTRLASQAPAERALTQEMVYGSLRTLPRLEALVARLLNHPVKPADKDLESLILIGLYQLIAMDTPDHAAVAATVEASRLIGKPDKAALVNALLRRFLRERETLLAEVDREPAVRWLFPEWLLDRLRENWPEDWEQIVQTSNARAPMTLRVNRTRTDRRTYLGTLAAAGITARPIPGCDMGLTLDQPRPTHELPGFEAGLVSVQDGGAQLAADLLDAHPGQRVLDACAAPGGKTAGILERAENRLDLLAIDNAPTRLKSIRDTLARLGLSAEVALGDAAEPRGSWTAKPFDRILLDVPCSATGVIRRHPDIKWLRRNADIPALCALQDRILDAAWPLLAPGGRMLYATCSLIADENQHRIAAFLGRHPDARECPIAVTRGRVLSHGIQLLPQDGANDGFFFALIERPVS</sequence>
<keyword evidence="17" id="KW-1185">Reference proteome</keyword>
<dbReference type="GO" id="GO:0005737">
    <property type="term" value="C:cytoplasm"/>
    <property type="evidence" value="ECO:0007669"/>
    <property type="project" value="UniProtKB-SubCell"/>
</dbReference>
<evidence type="ECO:0000313" key="16">
    <source>
        <dbReference type="EMBL" id="SDW02966.1"/>
    </source>
</evidence>
<comment type="similarity">
    <text evidence="3 14">Belongs to the class I-like SAM-binding methyltransferase superfamily. RsmB/NOP family.</text>
</comment>
<evidence type="ECO:0000256" key="6">
    <source>
        <dbReference type="ARBA" id="ARBA00022552"/>
    </source>
</evidence>
<dbReference type="Pfam" id="PF01189">
    <property type="entry name" value="Methyltr_RsmB-F"/>
    <property type="match status" value="1"/>
</dbReference>
<comment type="subcellular location">
    <subcellularLocation>
        <location evidence="2">Cytoplasm</location>
    </subcellularLocation>
</comment>
<protein>
    <recommendedName>
        <fullName evidence="4">16S rRNA (cytosine(967)-C(5))-methyltransferase</fullName>
        <ecNumber evidence="4">2.1.1.176</ecNumber>
    </recommendedName>
    <alternativeName>
        <fullName evidence="11">16S rRNA m5C967 methyltransferase</fullName>
    </alternativeName>
    <alternativeName>
        <fullName evidence="12">rRNA (cytosine-C(5)-)-methyltransferase RsmB</fullName>
    </alternativeName>
</protein>
<dbReference type="InterPro" id="IPR006027">
    <property type="entry name" value="NusB_RsmB_TIM44"/>
</dbReference>